<accession>A0A6J5P1S9</accession>
<protein>
    <submittedName>
        <fullName evidence="2">Uncharacterized protein</fullName>
    </submittedName>
</protein>
<sequence length="113" mass="12461">MIGSPENNFNTMQNQQPKNQMLGNALRNMPSNQNYGQPKMLAPSQYGNPTPQMSNMQMPQSNASFNMQPPIPNMNQAPQAPQGPMAIQQTQGQNRFGVGLARPSQMPQMTQVS</sequence>
<name>A0A6J5P1S9_9CAUD</name>
<feature type="compositionally biased region" description="Polar residues" evidence="1">
    <location>
        <begin position="1"/>
        <end position="22"/>
    </location>
</feature>
<reference evidence="2" key="1">
    <citation type="submission" date="2020-04" db="EMBL/GenBank/DDBJ databases">
        <authorList>
            <person name="Chiriac C."/>
            <person name="Salcher M."/>
            <person name="Ghai R."/>
            <person name="Kavagutti S V."/>
        </authorList>
    </citation>
    <scope>NUCLEOTIDE SEQUENCE</scope>
</reference>
<dbReference type="EMBL" id="LR796715">
    <property type="protein sequence ID" value="CAB4161474.1"/>
    <property type="molecule type" value="Genomic_DNA"/>
</dbReference>
<feature type="region of interest" description="Disordered" evidence="1">
    <location>
        <begin position="1"/>
        <end position="87"/>
    </location>
</feature>
<evidence type="ECO:0000313" key="2">
    <source>
        <dbReference type="EMBL" id="CAB4161474.1"/>
    </source>
</evidence>
<feature type="compositionally biased region" description="Polar residues" evidence="1">
    <location>
        <begin position="45"/>
        <end position="79"/>
    </location>
</feature>
<organism evidence="2">
    <name type="scientific">uncultured Caudovirales phage</name>
    <dbReference type="NCBI Taxonomy" id="2100421"/>
    <lineage>
        <taxon>Viruses</taxon>
        <taxon>Duplodnaviria</taxon>
        <taxon>Heunggongvirae</taxon>
        <taxon>Uroviricota</taxon>
        <taxon>Caudoviricetes</taxon>
        <taxon>Peduoviridae</taxon>
        <taxon>Maltschvirus</taxon>
        <taxon>Maltschvirus maltsch</taxon>
    </lineage>
</organism>
<proteinExistence type="predicted"/>
<evidence type="ECO:0000256" key="1">
    <source>
        <dbReference type="SAM" id="MobiDB-lite"/>
    </source>
</evidence>
<gene>
    <name evidence="2" type="ORF">UFOVP770_51</name>
</gene>